<evidence type="ECO:0000256" key="6">
    <source>
        <dbReference type="ARBA" id="ARBA00023163"/>
    </source>
</evidence>
<evidence type="ECO:0000256" key="2">
    <source>
        <dbReference type="ARBA" id="ARBA00022553"/>
    </source>
</evidence>
<dbReference type="GO" id="GO:0000156">
    <property type="term" value="F:phosphorelay response regulator activity"/>
    <property type="evidence" value="ECO:0007669"/>
    <property type="project" value="TreeGrafter"/>
</dbReference>
<dbReference type="FunFam" id="1.10.10.10:FF:000018">
    <property type="entry name" value="DNA-binding response regulator ResD"/>
    <property type="match status" value="1"/>
</dbReference>
<dbReference type="GO" id="GO:0006355">
    <property type="term" value="P:regulation of DNA-templated transcription"/>
    <property type="evidence" value="ECO:0007669"/>
    <property type="project" value="InterPro"/>
</dbReference>
<sequence length="227" mass="25922">MKKSKILLVDDDKNICILLDLYLRQDGHTVIFAHDGQAAIKAFQKENPDLVVLDLMLPIMDGWEVLKYIRQESQVPVIMLTAVDACEDKVTGLDLGANDYVVKPFDPREVAARVRAHLRKQIPPQKDDLAEVLTAGNLVVNSKSYEVVCGGKPVELTPKEFQLLEYMLLNRNIVLSRDQILESVWGYDYFGETRTVDMHIKRLRQKLKSSGSWQIRTIYGIGYKFEV</sequence>
<dbReference type="CDD" id="cd00383">
    <property type="entry name" value="trans_reg_C"/>
    <property type="match status" value="1"/>
</dbReference>
<evidence type="ECO:0000256" key="9">
    <source>
        <dbReference type="PROSITE-ProRule" id="PRU01091"/>
    </source>
</evidence>
<name>A0A0B7MIA0_9FIRM</name>
<dbReference type="PROSITE" id="PS51755">
    <property type="entry name" value="OMPR_PHOB"/>
    <property type="match status" value="1"/>
</dbReference>
<feature type="DNA-binding region" description="OmpR/PhoB-type" evidence="9">
    <location>
        <begin position="130"/>
        <end position="227"/>
    </location>
</feature>
<keyword evidence="6" id="KW-0804">Transcription</keyword>
<accession>A0A0B7MIA0</accession>
<keyword evidence="4" id="KW-0805">Transcription regulation</keyword>
<evidence type="ECO:0000256" key="8">
    <source>
        <dbReference type="PROSITE-ProRule" id="PRU00169"/>
    </source>
</evidence>
<dbReference type="AlphaFoldDB" id="A0A0B7MIA0"/>
<keyword evidence="2 8" id="KW-0597">Phosphoprotein</keyword>
<dbReference type="EMBL" id="CDRZ01000003">
    <property type="protein sequence ID" value="CEO87367.1"/>
    <property type="molecule type" value="Genomic_DNA"/>
</dbReference>
<dbReference type="RefSeq" id="WP_044663749.1">
    <property type="nucleotide sequence ID" value="NZ_CDRZ01000003.1"/>
</dbReference>
<feature type="domain" description="OmpR/PhoB-type" evidence="11">
    <location>
        <begin position="130"/>
        <end position="227"/>
    </location>
</feature>
<dbReference type="OrthoDB" id="152576at2"/>
<keyword evidence="3" id="KW-0902">Two-component regulatory system</keyword>
<dbReference type="PROSITE" id="PS50110">
    <property type="entry name" value="RESPONSE_REGULATORY"/>
    <property type="match status" value="1"/>
</dbReference>
<dbReference type="Gene3D" id="3.40.50.2300">
    <property type="match status" value="1"/>
</dbReference>
<evidence type="ECO:0000259" key="10">
    <source>
        <dbReference type="PROSITE" id="PS50110"/>
    </source>
</evidence>
<reference evidence="13" key="1">
    <citation type="submission" date="2015-01" db="EMBL/GenBank/DDBJ databases">
        <authorList>
            <person name="Manzoor Shahid"/>
            <person name="Zubair Saima"/>
        </authorList>
    </citation>
    <scope>NUCLEOTIDE SEQUENCE [LARGE SCALE GENOMIC DNA]</scope>
    <source>
        <strain evidence="13">Sp3</strain>
    </source>
</reference>
<dbReference type="Gene3D" id="6.10.250.690">
    <property type="match status" value="1"/>
</dbReference>
<dbReference type="GO" id="GO:0000976">
    <property type="term" value="F:transcription cis-regulatory region binding"/>
    <property type="evidence" value="ECO:0007669"/>
    <property type="project" value="TreeGrafter"/>
</dbReference>
<dbReference type="Proteomes" id="UP000046155">
    <property type="component" value="Unassembled WGS sequence"/>
</dbReference>
<dbReference type="GO" id="GO:0005829">
    <property type="term" value="C:cytosol"/>
    <property type="evidence" value="ECO:0007669"/>
    <property type="project" value="TreeGrafter"/>
</dbReference>
<feature type="modified residue" description="4-aspartylphosphate" evidence="8">
    <location>
        <position position="54"/>
    </location>
</feature>
<dbReference type="SMART" id="SM00448">
    <property type="entry name" value="REC"/>
    <property type="match status" value="1"/>
</dbReference>
<dbReference type="CDD" id="cd17574">
    <property type="entry name" value="REC_OmpR"/>
    <property type="match status" value="1"/>
</dbReference>
<dbReference type="InterPro" id="IPR011006">
    <property type="entry name" value="CheY-like_superfamily"/>
</dbReference>
<evidence type="ECO:0000313" key="13">
    <source>
        <dbReference type="Proteomes" id="UP000046155"/>
    </source>
</evidence>
<keyword evidence="5 9" id="KW-0238">DNA-binding</keyword>
<dbReference type="InterPro" id="IPR036388">
    <property type="entry name" value="WH-like_DNA-bd_sf"/>
</dbReference>
<feature type="domain" description="Response regulatory" evidence="10">
    <location>
        <begin position="5"/>
        <end position="118"/>
    </location>
</feature>
<evidence type="ECO:0000256" key="5">
    <source>
        <dbReference type="ARBA" id="ARBA00023125"/>
    </source>
</evidence>
<evidence type="ECO:0000256" key="7">
    <source>
        <dbReference type="ARBA" id="ARBA00024867"/>
    </source>
</evidence>
<gene>
    <name evidence="12" type="primary">yclJ</name>
    <name evidence="12" type="ORF">SSCH_1000003</name>
</gene>
<dbReference type="Pfam" id="PF00072">
    <property type="entry name" value="Response_reg"/>
    <property type="match status" value="1"/>
</dbReference>
<proteinExistence type="predicted"/>
<dbReference type="SUPFAM" id="SSF52172">
    <property type="entry name" value="CheY-like"/>
    <property type="match status" value="1"/>
</dbReference>
<evidence type="ECO:0000256" key="1">
    <source>
        <dbReference type="ARBA" id="ARBA00018672"/>
    </source>
</evidence>
<keyword evidence="13" id="KW-1185">Reference proteome</keyword>
<dbReference type="InterPro" id="IPR001867">
    <property type="entry name" value="OmpR/PhoB-type_DNA-bd"/>
</dbReference>
<comment type="function">
    <text evidence="7">May play the central regulatory role in sporulation. It may be an element of the effector pathway responsible for the activation of sporulation genes in response to nutritional stress. Spo0A may act in concert with spo0H (a sigma factor) to control the expression of some genes that are critical to the sporulation process.</text>
</comment>
<dbReference type="FunFam" id="3.40.50.2300:FF:000001">
    <property type="entry name" value="DNA-binding response regulator PhoB"/>
    <property type="match status" value="1"/>
</dbReference>
<dbReference type="Pfam" id="PF00486">
    <property type="entry name" value="Trans_reg_C"/>
    <property type="match status" value="1"/>
</dbReference>
<dbReference type="GO" id="GO:0032993">
    <property type="term" value="C:protein-DNA complex"/>
    <property type="evidence" value="ECO:0007669"/>
    <property type="project" value="TreeGrafter"/>
</dbReference>
<dbReference type="PANTHER" id="PTHR48111">
    <property type="entry name" value="REGULATOR OF RPOS"/>
    <property type="match status" value="1"/>
</dbReference>
<evidence type="ECO:0000256" key="3">
    <source>
        <dbReference type="ARBA" id="ARBA00023012"/>
    </source>
</evidence>
<dbReference type="PANTHER" id="PTHR48111:SF73">
    <property type="entry name" value="ALKALINE PHOSPHATASE SYNTHESIS TRANSCRIPTIONAL REGULATORY PROTEIN PHOP"/>
    <property type="match status" value="1"/>
</dbReference>
<evidence type="ECO:0000313" key="12">
    <source>
        <dbReference type="EMBL" id="CEO87367.1"/>
    </source>
</evidence>
<protein>
    <recommendedName>
        <fullName evidence="1">Stage 0 sporulation protein A homolog</fullName>
    </recommendedName>
</protein>
<evidence type="ECO:0000259" key="11">
    <source>
        <dbReference type="PROSITE" id="PS51755"/>
    </source>
</evidence>
<dbReference type="Gene3D" id="1.10.10.10">
    <property type="entry name" value="Winged helix-like DNA-binding domain superfamily/Winged helix DNA-binding domain"/>
    <property type="match status" value="1"/>
</dbReference>
<dbReference type="SMART" id="SM00862">
    <property type="entry name" value="Trans_reg_C"/>
    <property type="match status" value="1"/>
</dbReference>
<organism evidence="12 13">
    <name type="scientific">Syntrophaceticus schinkii</name>
    <dbReference type="NCBI Taxonomy" id="499207"/>
    <lineage>
        <taxon>Bacteria</taxon>
        <taxon>Bacillati</taxon>
        <taxon>Bacillota</taxon>
        <taxon>Clostridia</taxon>
        <taxon>Thermoanaerobacterales</taxon>
        <taxon>Thermoanaerobacterales Family III. Incertae Sedis</taxon>
        <taxon>Syntrophaceticus</taxon>
    </lineage>
</organism>
<evidence type="ECO:0000256" key="4">
    <source>
        <dbReference type="ARBA" id="ARBA00023015"/>
    </source>
</evidence>
<dbReference type="InterPro" id="IPR039420">
    <property type="entry name" value="WalR-like"/>
</dbReference>
<dbReference type="InterPro" id="IPR001789">
    <property type="entry name" value="Sig_transdc_resp-reg_receiver"/>
</dbReference>